<dbReference type="Proteomes" id="UP000320244">
    <property type="component" value="Unassembled WGS sequence"/>
</dbReference>
<dbReference type="EMBL" id="VCQV01000031">
    <property type="protein sequence ID" value="TWP34141.1"/>
    <property type="molecule type" value="Genomic_DNA"/>
</dbReference>
<keyword evidence="2" id="KW-0472">Membrane</keyword>
<evidence type="ECO:0000256" key="1">
    <source>
        <dbReference type="SAM" id="MobiDB-lite"/>
    </source>
</evidence>
<feature type="transmembrane region" description="Helical" evidence="2">
    <location>
        <begin position="40"/>
        <end position="61"/>
    </location>
</feature>
<reference evidence="3 4" key="2">
    <citation type="submission" date="2019-08" db="EMBL/GenBank/DDBJ databases">
        <title>Jejuicoccus antrihumi gen. nov., sp. nov., a new member of the family Dermacoccaceae isolated from a cave.</title>
        <authorList>
            <person name="Schumann P."/>
            <person name="Kim I.S."/>
        </authorList>
    </citation>
    <scope>NUCLEOTIDE SEQUENCE [LARGE SCALE GENOMIC DNA]</scope>
    <source>
        <strain evidence="3 4">C5-26</strain>
    </source>
</reference>
<keyword evidence="2" id="KW-0812">Transmembrane</keyword>
<dbReference type="RefSeq" id="WP_146319303.1">
    <property type="nucleotide sequence ID" value="NZ_VCQV01000031.1"/>
</dbReference>
<evidence type="ECO:0000313" key="4">
    <source>
        <dbReference type="Proteomes" id="UP000320244"/>
    </source>
</evidence>
<evidence type="ECO:0008006" key="5">
    <source>
        <dbReference type="Google" id="ProtNLM"/>
    </source>
</evidence>
<protein>
    <recommendedName>
        <fullName evidence="5">MFS transporter</fullName>
    </recommendedName>
</protein>
<organism evidence="3 4">
    <name type="scientific">Leekyejoonella antrihumi</name>
    <dbReference type="NCBI Taxonomy" id="1660198"/>
    <lineage>
        <taxon>Bacteria</taxon>
        <taxon>Bacillati</taxon>
        <taxon>Actinomycetota</taxon>
        <taxon>Actinomycetes</taxon>
        <taxon>Micrococcales</taxon>
        <taxon>Dermacoccaceae</taxon>
        <taxon>Leekyejoonella</taxon>
    </lineage>
</organism>
<accession>A0A563DVY6</accession>
<comment type="caution">
    <text evidence="3">The sequence shown here is derived from an EMBL/GenBank/DDBJ whole genome shotgun (WGS) entry which is preliminary data.</text>
</comment>
<name>A0A563DVY6_9MICO</name>
<dbReference type="AlphaFoldDB" id="A0A563DVY6"/>
<dbReference type="SUPFAM" id="SSF103473">
    <property type="entry name" value="MFS general substrate transporter"/>
    <property type="match status" value="1"/>
</dbReference>
<evidence type="ECO:0000313" key="3">
    <source>
        <dbReference type="EMBL" id="TWP34141.1"/>
    </source>
</evidence>
<reference evidence="3 4" key="1">
    <citation type="submission" date="2019-05" db="EMBL/GenBank/DDBJ databases">
        <authorList>
            <person name="Lee S.D."/>
        </authorList>
    </citation>
    <scope>NUCLEOTIDE SEQUENCE [LARGE SCALE GENOMIC DNA]</scope>
    <source>
        <strain evidence="3 4">C5-26</strain>
    </source>
</reference>
<feature type="transmembrane region" description="Helical" evidence="2">
    <location>
        <begin position="73"/>
        <end position="94"/>
    </location>
</feature>
<evidence type="ECO:0000256" key="2">
    <source>
        <dbReference type="SAM" id="Phobius"/>
    </source>
</evidence>
<dbReference type="InterPro" id="IPR036259">
    <property type="entry name" value="MFS_trans_sf"/>
</dbReference>
<keyword evidence="2" id="KW-1133">Transmembrane helix</keyword>
<proteinExistence type="predicted"/>
<sequence>MAAGAAGLALTPETRTLAPAERPRYHTQQIKAPTEGRASFIGALVGGFIAFAALAFFMSLAPTFLSGPLHHPSHALAGSVAFLVFAAAVAAQVLPARFGRQTLIS</sequence>
<gene>
    <name evidence="3" type="ORF">FGL98_18750</name>
</gene>
<keyword evidence="4" id="KW-1185">Reference proteome</keyword>
<feature type="region of interest" description="Disordered" evidence="1">
    <location>
        <begin position="1"/>
        <end position="29"/>
    </location>
</feature>